<reference evidence="6" key="1">
    <citation type="submission" date="2017-09" db="EMBL/GenBank/DDBJ databases">
        <authorList>
            <person name="Varghese N."/>
            <person name="Submissions S."/>
        </authorList>
    </citation>
    <scope>NUCLEOTIDE SEQUENCE [LARGE SCALE GENOMIC DNA]</scope>
    <source>
        <strain evidence="6">DSM 44270</strain>
    </source>
</reference>
<keyword evidence="3" id="KW-0456">Lyase</keyword>
<gene>
    <name evidence="5" type="ORF">SAMN06272739_2122</name>
</gene>
<dbReference type="AlphaFoldDB" id="A0A286GTW9"/>
<evidence type="ECO:0000313" key="6">
    <source>
        <dbReference type="Proteomes" id="UP000219482"/>
    </source>
</evidence>
<dbReference type="PANTHER" id="PTHR30502">
    <property type="entry name" value="2-KETO-3-DEOXY-L-RHAMNONATE ALDOLASE"/>
    <property type="match status" value="1"/>
</dbReference>
<evidence type="ECO:0000259" key="4">
    <source>
        <dbReference type="Pfam" id="PF03328"/>
    </source>
</evidence>
<comment type="similarity">
    <text evidence="1">Belongs to the HpcH/HpaI aldolase family.</text>
</comment>
<dbReference type="RefSeq" id="WP_097183811.1">
    <property type="nucleotide sequence ID" value="NZ_OCNK01000002.1"/>
</dbReference>
<evidence type="ECO:0000256" key="2">
    <source>
        <dbReference type="ARBA" id="ARBA00022723"/>
    </source>
</evidence>
<evidence type="ECO:0000313" key="5">
    <source>
        <dbReference type="EMBL" id="SOD98985.1"/>
    </source>
</evidence>
<dbReference type="Gene3D" id="3.20.20.60">
    <property type="entry name" value="Phosphoenolpyruvate-binding domains"/>
    <property type="match status" value="1"/>
</dbReference>
<dbReference type="GO" id="GO:0016832">
    <property type="term" value="F:aldehyde-lyase activity"/>
    <property type="evidence" value="ECO:0007669"/>
    <property type="project" value="TreeGrafter"/>
</dbReference>
<dbReference type="Pfam" id="PF03328">
    <property type="entry name" value="HpcH_HpaI"/>
    <property type="match status" value="1"/>
</dbReference>
<name>A0A286GTW9_9ACTN</name>
<protein>
    <submittedName>
        <fullName evidence="5">4-hydroxy-2-oxoheptanedioate aldolase</fullName>
    </submittedName>
</protein>
<evidence type="ECO:0000256" key="1">
    <source>
        <dbReference type="ARBA" id="ARBA00005568"/>
    </source>
</evidence>
<dbReference type="InterPro" id="IPR040442">
    <property type="entry name" value="Pyrv_kinase-like_dom_sf"/>
</dbReference>
<feature type="domain" description="HpcH/HpaI aldolase/citrate lyase" evidence="4">
    <location>
        <begin position="18"/>
        <end position="238"/>
    </location>
</feature>
<dbReference type="InterPro" id="IPR015813">
    <property type="entry name" value="Pyrv/PenolPyrv_kinase-like_dom"/>
</dbReference>
<sequence>MTNTLQALWDAGGAVRGAWCAAPSSVTAEAVASVGYDYVCLDMQHGAIGYADAVPMLQAVSGRGATPIVRVGANDPAEIGKVLDAGALGVVVPMVGSAEEAARAVAACRYPPRGRRSYGPVRAATVFGSRAVADLEQVVCAVMVETEEGLDRVDEIAGTEGVSAIYVGPSDLALALGLPPAYEHDDPAHQQAIERIREACDRHGVIAGIHCDGGAMASRRLQQGFRMVTVVNDLVTLRNGVAAELAAVTAGSGAS</sequence>
<organism evidence="5 6">
    <name type="scientific">Blastococcus haudaquaticus</name>
    <dbReference type="NCBI Taxonomy" id="1938745"/>
    <lineage>
        <taxon>Bacteria</taxon>
        <taxon>Bacillati</taxon>
        <taxon>Actinomycetota</taxon>
        <taxon>Actinomycetes</taxon>
        <taxon>Geodermatophilales</taxon>
        <taxon>Geodermatophilaceae</taxon>
        <taxon>Blastococcus</taxon>
    </lineage>
</organism>
<dbReference type="EMBL" id="OCNK01000002">
    <property type="protein sequence ID" value="SOD98985.1"/>
    <property type="molecule type" value="Genomic_DNA"/>
</dbReference>
<keyword evidence="2" id="KW-0479">Metal-binding</keyword>
<proteinExistence type="inferred from homology"/>
<dbReference type="PANTHER" id="PTHR30502:SF0">
    <property type="entry name" value="PHOSPHOENOLPYRUVATE CARBOXYLASE FAMILY PROTEIN"/>
    <property type="match status" value="1"/>
</dbReference>
<dbReference type="GO" id="GO:0046872">
    <property type="term" value="F:metal ion binding"/>
    <property type="evidence" value="ECO:0007669"/>
    <property type="project" value="UniProtKB-KW"/>
</dbReference>
<accession>A0A286GTW9</accession>
<evidence type="ECO:0000256" key="3">
    <source>
        <dbReference type="ARBA" id="ARBA00023239"/>
    </source>
</evidence>
<dbReference type="InterPro" id="IPR005000">
    <property type="entry name" value="Aldolase/citrate-lyase_domain"/>
</dbReference>
<dbReference type="GO" id="GO:0005737">
    <property type="term" value="C:cytoplasm"/>
    <property type="evidence" value="ECO:0007669"/>
    <property type="project" value="TreeGrafter"/>
</dbReference>
<dbReference type="Proteomes" id="UP000219482">
    <property type="component" value="Unassembled WGS sequence"/>
</dbReference>
<dbReference type="InterPro" id="IPR050251">
    <property type="entry name" value="HpcH-HpaI_aldolase"/>
</dbReference>
<keyword evidence="6" id="KW-1185">Reference proteome</keyword>
<dbReference type="SUPFAM" id="SSF51621">
    <property type="entry name" value="Phosphoenolpyruvate/pyruvate domain"/>
    <property type="match status" value="1"/>
</dbReference>